<dbReference type="GO" id="GO:0016758">
    <property type="term" value="F:hexosyltransferase activity"/>
    <property type="evidence" value="ECO:0007669"/>
    <property type="project" value="InterPro"/>
</dbReference>
<feature type="transmembrane region" description="Helical" evidence="8">
    <location>
        <begin position="301"/>
        <end position="326"/>
    </location>
</feature>
<dbReference type="EMBL" id="FSRG01000003">
    <property type="protein sequence ID" value="SIN80263.1"/>
    <property type="molecule type" value="Genomic_DNA"/>
</dbReference>
<evidence type="ECO:0000256" key="6">
    <source>
        <dbReference type="ARBA" id="ARBA00023136"/>
    </source>
</evidence>
<dbReference type="InterPro" id="IPR018584">
    <property type="entry name" value="GT87"/>
</dbReference>
<comment type="subcellular location">
    <subcellularLocation>
        <location evidence="1">Cell membrane</location>
        <topology evidence="1">Multi-pass membrane protein</topology>
    </subcellularLocation>
</comment>
<dbReference type="AlphaFoldDB" id="A0A1N6EB87"/>
<evidence type="ECO:0008006" key="11">
    <source>
        <dbReference type="Google" id="ProtNLM"/>
    </source>
</evidence>
<keyword evidence="4 8" id="KW-0812">Transmembrane</keyword>
<evidence type="ECO:0000256" key="2">
    <source>
        <dbReference type="ARBA" id="ARBA00022475"/>
    </source>
</evidence>
<feature type="transmembrane region" description="Helical" evidence="8">
    <location>
        <begin position="205"/>
        <end position="225"/>
    </location>
</feature>
<evidence type="ECO:0000256" key="3">
    <source>
        <dbReference type="ARBA" id="ARBA00022679"/>
    </source>
</evidence>
<evidence type="ECO:0000256" key="7">
    <source>
        <dbReference type="ARBA" id="ARBA00024033"/>
    </source>
</evidence>
<feature type="transmembrane region" description="Helical" evidence="8">
    <location>
        <begin position="271"/>
        <end position="289"/>
    </location>
</feature>
<organism evidence="9 10">
    <name type="scientific">Halodesulfovibrio marinisediminis DSM 17456</name>
    <dbReference type="NCBI Taxonomy" id="1121457"/>
    <lineage>
        <taxon>Bacteria</taxon>
        <taxon>Pseudomonadati</taxon>
        <taxon>Thermodesulfobacteriota</taxon>
        <taxon>Desulfovibrionia</taxon>
        <taxon>Desulfovibrionales</taxon>
        <taxon>Desulfovibrionaceae</taxon>
        <taxon>Halodesulfovibrio</taxon>
    </lineage>
</organism>
<dbReference type="GO" id="GO:0005886">
    <property type="term" value="C:plasma membrane"/>
    <property type="evidence" value="ECO:0007669"/>
    <property type="project" value="UniProtKB-SubCell"/>
</dbReference>
<evidence type="ECO:0000256" key="4">
    <source>
        <dbReference type="ARBA" id="ARBA00022692"/>
    </source>
</evidence>
<keyword evidence="3" id="KW-0808">Transferase</keyword>
<evidence type="ECO:0000256" key="8">
    <source>
        <dbReference type="SAM" id="Phobius"/>
    </source>
</evidence>
<accession>A0A1N6EB87</accession>
<evidence type="ECO:0000313" key="9">
    <source>
        <dbReference type="EMBL" id="SIN80263.1"/>
    </source>
</evidence>
<feature type="transmembrane region" description="Helical" evidence="8">
    <location>
        <begin position="346"/>
        <end position="378"/>
    </location>
</feature>
<keyword evidence="2" id="KW-1003">Cell membrane</keyword>
<protein>
    <recommendedName>
        <fullName evidence="11">DUF2029 domain-containing protein</fullName>
    </recommendedName>
</protein>
<dbReference type="Proteomes" id="UP000184694">
    <property type="component" value="Unassembled WGS sequence"/>
</dbReference>
<evidence type="ECO:0000313" key="10">
    <source>
        <dbReference type="Proteomes" id="UP000184694"/>
    </source>
</evidence>
<evidence type="ECO:0000256" key="5">
    <source>
        <dbReference type="ARBA" id="ARBA00022989"/>
    </source>
</evidence>
<keyword evidence="10" id="KW-1185">Reference proteome</keyword>
<feature type="transmembrane region" description="Helical" evidence="8">
    <location>
        <begin position="107"/>
        <end position="130"/>
    </location>
</feature>
<feature type="transmembrane region" description="Helical" evidence="8">
    <location>
        <begin position="9"/>
        <end position="27"/>
    </location>
</feature>
<dbReference type="STRING" id="1121457.SAMN02745161_0853"/>
<keyword evidence="6 8" id="KW-0472">Membrane</keyword>
<comment type="similarity">
    <text evidence="7">Belongs to the glycosyltransferase 87 family.</text>
</comment>
<evidence type="ECO:0000256" key="1">
    <source>
        <dbReference type="ARBA" id="ARBA00004651"/>
    </source>
</evidence>
<reference evidence="10" key="1">
    <citation type="submission" date="2016-11" db="EMBL/GenBank/DDBJ databases">
        <authorList>
            <person name="Varghese N."/>
            <person name="Submissions S."/>
        </authorList>
    </citation>
    <scope>NUCLEOTIDE SEQUENCE [LARGE SCALE GENOMIC DNA]</scope>
    <source>
        <strain evidence="10">DSM 17456</strain>
    </source>
</reference>
<name>A0A1N6EB87_9BACT</name>
<feature type="transmembrane region" description="Helical" evidence="8">
    <location>
        <begin position="174"/>
        <end position="199"/>
    </location>
</feature>
<sequence>MKFINNERLIAYPIIIFVISWATYFAVTFSGTGLTDGFGKTIGADFICFYSASSMLRDGAAADVYDIEKLMTKEASITKKEDYDFASAWFYPPIYLLFIKKLASVSYLHALLLFTLVTFSMYFLSMALLLPNRLSYLWLVTFPGVFQNITNGQNGFLSATILTSSLYFIDKKPFIAGLILGIMSYKPHLAFAPFLILLATKNYKALSGCALSSATLVIVSILSFGFAPWGSFLRTLPLADTLAMSGFLPWYKMNSPQAGFLLLGIPPELARLLHIAIALGAIAFTAMLWRQKANFNLRASALIITTLLSVPFGYDYDLAMLAPALIWFGLEAWKSGWSTYEKSIIIVAWIVPIVSPPIALGTHILLTPLVLIMLLVAIRNRYKSEQQEASLVS</sequence>
<gene>
    <name evidence="9" type="ORF">SAMN02745161_0853</name>
</gene>
<keyword evidence="5 8" id="KW-1133">Transmembrane helix</keyword>
<dbReference type="Pfam" id="PF09594">
    <property type="entry name" value="GT87"/>
    <property type="match status" value="1"/>
</dbReference>
<proteinExistence type="inferred from homology"/>